<dbReference type="EMBL" id="SLWX01000015">
    <property type="protein sequence ID" value="TCO73711.1"/>
    <property type="molecule type" value="Genomic_DNA"/>
</dbReference>
<reference evidence="3 4" key="1">
    <citation type="submission" date="2019-03" db="EMBL/GenBank/DDBJ databases">
        <title>Genomic Encyclopedia of Type Strains, Phase IV (KMG-IV): sequencing the most valuable type-strain genomes for metagenomic binning, comparative biology and taxonomic classification.</title>
        <authorList>
            <person name="Goeker M."/>
        </authorList>
    </citation>
    <scope>NUCLEOTIDE SEQUENCE [LARGE SCALE GENOMIC DNA]</scope>
    <source>
        <strain evidence="3 4">DSM 23344</strain>
    </source>
</reference>
<dbReference type="InterPro" id="IPR000477">
    <property type="entry name" value="RT_dom"/>
</dbReference>
<dbReference type="Proteomes" id="UP000294980">
    <property type="component" value="Unassembled WGS sequence"/>
</dbReference>
<dbReference type="OrthoDB" id="9793236at2"/>
<dbReference type="InterPro" id="IPR043502">
    <property type="entry name" value="DNA/RNA_pol_sf"/>
</dbReference>
<keyword evidence="4" id="KW-1185">Reference proteome</keyword>
<keyword evidence="3" id="KW-0695">RNA-directed DNA polymerase</keyword>
<dbReference type="SUPFAM" id="SSF56672">
    <property type="entry name" value="DNA/RNA polymerases"/>
    <property type="match status" value="1"/>
</dbReference>
<dbReference type="InterPro" id="IPR051083">
    <property type="entry name" value="GrpII_Intron_Splice-Mob/Def"/>
</dbReference>
<evidence type="ECO:0000256" key="1">
    <source>
        <dbReference type="ARBA" id="ARBA00034120"/>
    </source>
</evidence>
<evidence type="ECO:0000259" key="2">
    <source>
        <dbReference type="PROSITE" id="PS50878"/>
    </source>
</evidence>
<dbReference type="PANTHER" id="PTHR34047">
    <property type="entry name" value="NUCLEAR INTRON MATURASE 1, MITOCHONDRIAL-RELATED"/>
    <property type="match status" value="1"/>
</dbReference>
<dbReference type="AlphaFoldDB" id="A0A4R2KIL0"/>
<name>A0A4R2KIL0_9GAMM</name>
<protein>
    <submittedName>
        <fullName evidence="3">Reverse transcriptase (RNA-dependent DNA polymerase)</fullName>
    </submittedName>
</protein>
<dbReference type="GO" id="GO:0003964">
    <property type="term" value="F:RNA-directed DNA polymerase activity"/>
    <property type="evidence" value="ECO:0007669"/>
    <property type="project" value="UniProtKB-KW"/>
</dbReference>
<dbReference type="NCBIfam" id="NF041746">
    <property type="entry name" value="Drt2"/>
    <property type="match status" value="1"/>
</dbReference>
<evidence type="ECO:0000313" key="4">
    <source>
        <dbReference type="Proteomes" id="UP000294980"/>
    </source>
</evidence>
<comment type="similarity">
    <text evidence="1">Belongs to the bacterial reverse transcriptase family.</text>
</comment>
<dbReference type="RefSeq" id="WP_117319362.1">
    <property type="nucleotide sequence ID" value="NZ_QQSW01000024.1"/>
</dbReference>
<dbReference type="Pfam" id="PF00078">
    <property type="entry name" value="RVT_1"/>
    <property type="match status" value="1"/>
</dbReference>
<sequence>MATDDFSWYRHRNYLHFDNPLGKKSAEALVKNPLRVKSHSFYPLISYEIESIKIAKDAASGSIEKKKKPRPIRYAAHADSHIYSFYSTILSQKYEDLLRDKALSEHVLAFRPLGKNNIDFAAEAFEDIRVMGTCAAVALDITGFFDNIDHAILKDAWCDLLGEARLPGDHFAIFKSLTAYSYVPKLALYRQLGISQHNPKNNRKRVCEPRIFREIVRGGNLITTNENAYGIPQGSPISALLSNIYMVEFDEEASKLARSINGKYYRYCDDILFIVPIDQKDRIANKAKTMIRGLKLEINKKKIAVRSFTQRGNIQRADYPLQYLGFTFDGERILIRSAALARYSDKMKRGVKFAKATMRKRNGLRVLRGEPVKPLYRKSLYRLYSHVGRRNFLSYGYRAARRMNSPAIKRQLKPLWRRLEEEIER</sequence>
<dbReference type="PANTHER" id="PTHR34047:SF8">
    <property type="entry name" value="PROTEIN YKFC"/>
    <property type="match status" value="1"/>
</dbReference>
<feature type="domain" description="Reverse transcriptase" evidence="2">
    <location>
        <begin position="1"/>
        <end position="328"/>
    </location>
</feature>
<proteinExistence type="inferred from homology"/>
<accession>A0A4R2KIL0</accession>
<evidence type="ECO:0000313" key="3">
    <source>
        <dbReference type="EMBL" id="TCO73711.1"/>
    </source>
</evidence>
<gene>
    <name evidence="3" type="ORF">EV688_11527</name>
</gene>
<keyword evidence="3" id="KW-0808">Transferase</keyword>
<dbReference type="CDD" id="cd01651">
    <property type="entry name" value="RT_G2_intron"/>
    <property type="match status" value="1"/>
</dbReference>
<comment type="caution">
    <text evidence="3">The sequence shown here is derived from an EMBL/GenBank/DDBJ whole genome shotgun (WGS) entry which is preliminary data.</text>
</comment>
<dbReference type="PROSITE" id="PS50878">
    <property type="entry name" value="RT_POL"/>
    <property type="match status" value="1"/>
</dbReference>
<keyword evidence="3" id="KW-0548">Nucleotidyltransferase</keyword>
<organism evidence="3 4">
    <name type="scientific">Chromatocurvus halotolerans</name>
    <dbReference type="NCBI Taxonomy" id="1132028"/>
    <lineage>
        <taxon>Bacteria</taxon>
        <taxon>Pseudomonadati</taxon>
        <taxon>Pseudomonadota</taxon>
        <taxon>Gammaproteobacteria</taxon>
        <taxon>Cellvibrionales</taxon>
        <taxon>Halieaceae</taxon>
        <taxon>Chromatocurvus</taxon>
    </lineage>
</organism>